<gene>
    <name evidence="2" type="ORF">Syun_020747</name>
</gene>
<organism evidence="2 3">
    <name type="scientific">Stephania yunnanensis</name>
    <dbReference type="NCBI Taxonomy" id="152371"/>
    <lineage>
        <taxon>Eukaryota</taxon>
        <taxon>Viridiplantae</taxon>
        <taxon>Streptophyta</taxon>
        <taxon>Embryophyta</taxon>
        <taxon>Tracheophyta</taxon>
        <taxon>Spermatophyta</taxon>
        <taxon>Magnoliopsida</taxon>
        <taxon>Ranunculales</taxon>
        <taxon>Menispermaceae</taxon>
        <taxon>Menispermoideae</taxon>
        <taxon>Cissampelideae</taxon>
        <taxon>Stephania</taxon>
    </lineage>
</organism>
<keyword evidence="3" id="KW-1185">Reference proteome</keyword>
<dbReference type="AlphaFoldDB" id="A0AAP0NQB0"/>
<accession>A0AAP0NQB0</accession>
<dbReference type="EMBL" id="JBBNAF010000009">
    <property type="protein sequence ID" value="KAK9113950.1"/>
    <property type="molecule type" value="Genomic_DNA"/>
</dbReference>
<evidence type="ECO:0000313" key="3">
    <source>
        <dbReference type="Proteomes" id="UP001420932"/>
    </source>
</evidence>
<reference evidence="2 3" key="1">
    <citation type="submission" date="2024-01" db="EMBL/GenBank/DDBJ databases">
        <title>Genome assemblies of Stephania.</title>
        <authorList>
            <person name="Yang L."/>
        </authorList>
    </citation>
    <scope>NUCLEOTIDE SEQUENCE [LARGE SCALE GENOMIC DNA]</scope>
    <source>
        <strain evidence="2">YNDBR</strain>
        <tissue evidence="2">Leaf</tissue>
    </source>
</reference>
<proteinExistence type="predicted"/>
<comment type="caution">
    <text evidence="2">The sequence shown here is derived from an EMBL/GenBank/DDBJ whole genome shotgun (WGS) entry which is preliminary data.</text>
</comment>
<feature type="compositionally biased region" description="Low complexity" evidence="1">
    <location>
        <begin position="62"/>
        <end position="81"/>
    </location>
</feature>
<evidence type="ECO:0000313" key="2">
    <source>
        <dbReference type="EMBL" id="KAK9113950.1"/>
    </source>
</evidence>
<sequence>MDLPPEMSTFHSARNTLTDKVNLLSGRILSPTPTSTFPATATGTTATTGPTEPGPRHSQHGSTSTPSTQATSQPAAADGGP</sequence>
<feature type="compositionally biased region" description="Low complexity" evidence="1">
    <location>
        <begin position="31"/>
        <end position="51"/>
    </location>
</feature>
<name>A0AAP0NQB0_9MAGN</name>
<evidence type="ECO:0000256" key="1">
    <source>
        <dbReference type="SAM" id="MobiDB-lite"/>
    </source>
</evidence>
<feature type="region of interest" description="Disordered" evidence="1">
    <location>
        <begin position="26"/>
        <end position="81"/>
    </location>
</feature>
<dbReference type="Proteomes" id="UP001420932">
    <property type="component" value="Unassembled WGS sequence"/>
</dbReference>
<protein>
    <submittedName>
        <fullName evidence="2">Uncharacterized protein</fullName>
    </submittedName>
</protein>